<dbReference type="InParanoid" id="A0A0G4H729"/>
<feature type="region of interest" description="Disordered" evidence="3">
    <location>
        <begin position="710"/>
        <end position="734"/>
    </location>
</feature>
<evidence type="ECO:0000256" key="3">
    <source>
        <dbReference type="SAM" id="MobiDB-lite"/>
    </source>
</evidence>
<proteinExistence type="predicted"/>
<gene>
    <name evidence="5" type="ORF">Vbra_19708</name>
</gene>
<protein>
    <recommendedName>
        <fullName evidence="4">Translin-associated factor X-interacting protein 1 N-terminal domain-containing protein</fullName>
    </recommendedName>
</protein>
<dbReference type="AlphaFoldDB" id="A0A0G4H729"/>
<accession>A0A0G4H729</accession>
<dbReference type="InterPro" id="IPR032755">
    <property type="entry name" value="TSNAXIP1_N"/>
</dbReference>
<evidence type="ECO:0000256" key="1">
    <source>
        <dbReference type="ARBA" id="ARBA00023054"/>
    </source>
</evidence>
<feature type="region of interest" description="Disordered" evidence="3">
    <location>
        <begin position="566"/>
        <end position="594"/>
    </location>
</feature>
<evidence type="ECO:0000256" key="2">
    <source>
        <dbReference type="SAM" id="Coils"/>
    </source>
</evidence>
<dbReference type="EMBL" id="CDMY01001045">
    <property type="protein sequence ID" value="CEM39654.1"/>
    <property type="molecule type" value="Genomic_DNA"/>
</dbReference>
<feature type="domain" description="Translin-associated factor X-interacting protein 1 N-terminal" evidence="4">
    <location>
        <begin position="63"/>
        <end position="164"/>
    </location>
</feature>
<dbReference type="VEuPathDB" id="CryptoDB:Vbra_19708"/>
<feature type="region of interest" description="Disordered" evidence="3">
    <location>
        <begin position="1"/>
        <end position="25"/>
    </location>
</feature>
<keyword evidence="1 2" id="KW-0175">Coiled coil</keyword>
<reference evidence="5 6" key="1">
    <citation type="submission" date="2014-11" db="EMBL/GenBank/DDBJ databases">
        <authorList>
            <person name="Zhu J."/>
            <person name="Qi W."/>
            <person name="Song R."/>
        </authorList>
    </citation>
    <scope>NUCLEOTIDE SEQUENCE [LARGE SCALE GENOMIC DNA]</scope>
</reference>
<evidence type="ECO:0000313" key="6">
    <source>
        <dbReference type="Proteomes" id="UP000041254"/>
    </source>
</evidence>
<dbReference type="OrthoDB" id="418851at2759"/>
<sequence>MSDVSSSPHWHTQCREPKTARASVQASQRLEASSLVIYKPEHSKEFFGQAPPSPAEVAQGIAEFIQQGLRENGLDVAPPCPARLQVFSSAFDALAAHLPSYQSVLNAIKREYHATIDHYETKIQSVSKLQSRLKTLKHETTSKYSELQCTASQNLSDMERKLTEARKRLGVQDRDLKMVREENDTVKEQYHSSQARCEELHEQSYQLVRHSRRAVEAVEEIKKREVAQQSEITRLKNKLAESENHLKALEEQLHEETQSRSKLIDRETYQALLEKLRQKQDHIAELMDKCQAMVGRLYSELVGLDPKAIRRDQARCLTPRPTWRPIADSGIVSAFESDRQRTWQRADEVQSLLDHVFRRSRALVYAYGVHTAHQNSSLLSSKGQTDRMVAELQIMIGDRGDVGDVEDAEDVQTTETDRCLLTPPVAPGTPDGEDGSKAVRARPADFPPCVAAAGTAVLIRKEPIVRLRLSRGVTKEFLMGLLKRRHKLKHSHLPFFTYMLDNLPHQLSDPSAKTQWGLSVVDAVCRYAAEPSFLGFLMLLTGHLPDWVVEDNESLCSNLLKRLAGDRSAPPTNPATSPEPAKQDDGQAAEGTAAPPIQQHDGVCLLPPVASPAPWRASLRMTKKVFFERLQKAYYNKPRSNWEELQSALPAGPNRLIVEAAELLNDDLHVLCPFAYAIRIQHLDERYKQLKITEETLRETLQGTSVPVPVAASPRAAEAAEAGEGEEAAEHSQNLQSRMLRRLSAGTVPKDVAIQGPTINVVDVAEALGNLGMKTKDFSVSSDLLLEAGFARPVTTLDDDTTIPLHVFLKNIRQTPIFPALRAMRSTSPQSGPRPPSEQ</sequence>
<name>A0A0G4H729_VITBC</name>
<feature type="compositionally biased region" description="Polar residues" evidence="3">
    <location>
        <begin position="1"/>
        <end position="10"/>
    </location>
</feature>
<evidence type="ECO:0000259" key="4">
    <source>
        <dbReference type="Pfam" id="PF15739"/>
    </source>
</evidence>
<keyword evidence="6" id="KW-1185">Reference proteome</keyword>
<dbReference type="Proteomes" id="UP000041254">
    <property type="component" value="Unassembled WGS sequence"/>
</dbReference>
<dbReference type="Pfam" id="PF15739">
    <property type="entry name" value="TSNAXIP1_N"/>
    <property type="match status" value="1"/>
</dbReference>
<evidence type="ECO:0000313" key="5">
    <source>
        <dbReference type="EMBL" id="CEM39654.1"/>
    </source>
</evidence>
<organism evidence="5 6">
    <name type="scientific">Vitrella brassicaformis (strain CCMP3155)</name>
    <dbReference type="NCBI Taxonomy" id="1169540"/>
    <lineage>
        <taxon>Eukaryota</taxon>
        <taxon>Sar</taxon>
        <taxon>Alveolata</taxon>
        <taxon>Colpodellida</taxon>
        <taxon>Vitrellaceae</taxon>
        <taxon>Vitrella</taxon>
    </lineage>
</organism>
<feature type="coiled-coil region" evidence="2">
    <location>
        <begin position="183"/>
        <end position="289"/>
    </location>
</feature>